<evidence type="ECO:0000313" key="2">
    <source>
        <dbReference type="EMBL" id="QFR42390.1"/>
    </source>
</evidence>
<organism evidence="2 3">
    <name type="scientific">Pantoea phage vB_PagP-SK1</name>
    <dbReference type="NCBI Taxonomy" id="2653646"/>
    <lineage>
        <taxon>Viruses</taxon>
        <taxon>Duplodnaviria</taxon>
        <taxon>Heunggongvirae</taxon>
        <taxon>Uroviricota</taxon>
        <taxon>Caudoviricetes</taxon>
        <taxon>Autographivirales</taxon>
        <taxon>Autotranscriptaviridae</taxon>
        <taxon>Studiervirinae</taxon>
        <taxon>Elunavirus</taxon>
        <taxon>Elunavirus PagPSK1</taxon>
    </lineage>
</organism>
<reference evidence="2 3" key="1">
    <citation type="submission" date="2019-09" db="EMBL/GenBank/DDBJ databases">
        <title>Isolation and characterization of vB_PagP-SK1, a T7-like phage infecting Pantoea agglomerans.</title>
        <authorList>
            <person name="McDougall D.L."/>
            <person name="Soutar C.D."/>
            <person name="Perry B.J."/>
            <person name="Brown C."/>
            <person name="Alexander D."/>
            <person name="Yost C.K."/>
            <person name="Stavrinides J."/>
        </authorList>
    </citation>
    <scope>NUCLEOTIDE SEQUENCE [LARGE SCALE GENOMIC DNA]</scope>
</reference>
<dbReference type="EMBL" id="MN450150">
    <property type="protein sequence ID" value="QFR42390.1"/>
    <property type="molecule type" value="Genomic_DNA"/>
</dbReference>
<dbReference type="Proteomes" id="UP000327119">
    <property type="component" value="Segment"/>
</dbReference>
<keyword evidence="1" id="KW-0472">Membrane</keyword>
<sequence>MATLLKLLGRRVTWRFLIVAAGAFGAAHYADQLGQLEVLVCSVVTCSD</sequence>
<keyword evidence="1" id="KW-0812">Transmembrane</keyword>
<accession>A0A5P8NK86</accession>
<name>A0A5P8NK86_9CAUD</name>
<feature type="transmembrane region" description="Helical" evidence="1">
    <location>
        <begin position="12"/>
        <end position="30"/>
    </location>
</feature>
<proteinExistence type="predicted"/>
<evidence type="ECO:0000256" key="1">
    <source>
        <dbReference type="SAM" id="Phobius"/>
    </source>
</evidence>
<protein>
    <submittedName>
        <fullName evidence="2">Uncharacterized protein</fullName>
    </submittedName>
</protein>
<keyword evidence="1" id="KW-1133">Transmembrane helix</keyword>
<keyword evidence="3" id="KW-1185">Reference proteome</keyword>
<evidence type="ECO:0000313" key="3">
    <source>
        <dbReference type="Proteomes" id="UP000327119"/>
    </source>
</evidence>
<dbReference type="NCBIfam" id="NF040465">
    <property type="entry name" value="T7_gp19.5"/>
    <property type="match status" value="1"/>
</dbReference>